<evidence type="ECO:0000313" key="3">
    <source>
        <dbReference type="Proteomes" id="UP000320623"/>
    </source>
</evidence>
<feature type="transmembrane region" description="Helical" evidence="1">
    <location>
        <begin position="246"/>
        <end position="263"/>
    </location>
</feature>
<feature type="transmembrane region" description="Helical" evidence="1">
    <location>
        <begin position="310"/>
        <end position="331"/>
    </location>
</feature>
<organism evidence="2 3">
    <name type="scientific">Candidatus Thermokryptus mobilis</name>
    <dbReference type="NCBI Taxonomy" id="1643428"/>
    <lineage>
        <taxon>Bacteria</taxon>
        <taxon>Pseudomonadati</taxon>
        <taxon>Candidatus Kryptoniota</taxon>
        <taxon>Candidatus Thermokryptus</taxon>
    </lineage>
</organism>
<accession>A0A0S4MRZ5</accession>
<keyword evidence="3" id="KW-1185">Reference proteome</keyword>
<dbReference type="STRING" id="1643428.GCA_001442855_00342"/>
<dbReference type="AlphaFoldDB" id="A0A0S4MRZ5"/>
<evidence type="ECO:0000313" key="2">
    <source>
        <dbReference type="EMBL" id="CUU01852.1"/>
    </source>
</evidence>
<feature type="transmembrane region" description="Helical" evidence="1">
    <location>
        <begin position="275"/>
        <end position="298"/>
    </location>
</feature>
<proteinExistence type="predicted"/>
<gene>
    <name evidence="2" type="ORF">JGI1_00355</name>
</gene>
<dbReference type="OrthoDB" id="9784444at2"/>
<name>A0A0S4MRZ5_9BACT</name>
<feature type="transmembrane region" description="Helical" evidence="1">
    <location>
        <begin position="6"/>
        <end position="25"/>
    </location>
</feature>
<evidence type="ECO:0000256" key="1">
    <source>
        <dbReference type="SAM" id="Phobius"/>
    </source>
</evidence>
<dbReference type="EMBL" id="FAOO01000002">
    <property type="protein sequence ID" value="CUU01852.1"/>
    <property type="molecule type" value="Genomic_DNA"/>
</dbReference>
<keyword evidence="1" id="KW-1133">Transmembrane helix</keyword>
<protein>
    <submittedName>
        <fullName evidence="2">Uncharacterized protein</fullName>
    </submittedName>
</protein>
<feature type="transmembrane region" description="Helical" evidence="1">
    <location>
        <begin position="437"/>
        <end position="456"/>
    </location>
</feature>
<feature type="transmembrane region" description="Helical" evidence="1">
    <location>
        <begin position="358"/>
        <end position="376"/>
    </location>
</feature>
<feature type="transmembrane region" description="Helical" evidence="1">
    <location>
        <begin position="193"/>
        <end position="214"/>
    </location>
</feature>
<feature type="transmembrane region" description="Helical" evidence="1">
    <location>
        <begin position="119"/>
        <end position="137"/>
    </location>
</feature>
<feature type="transmembrane region" description="Helical" evidence="1">
    <location>
        <begin position="168"/>
        <end position="186"/>
    </location>
</feature>
<dbReference type="RefSeq" id="WP_140944157.1">
    <property type="nucleotide sequence ID" value="NZ_FAOO01000002.1"/>
</dbReference>
<reference evidence="3" key="1">
    <citation type="submission" date="2015-11" db="EMBL/GenBank/DDBJ databases">
        <authorList>
            <person name="Varghese N."/>
        </authorList>
    </citation>
    <scope>NUCLEOTIDE SEQUENCE [LARGE SCALE GENOMIC DNA]</scope>
</reference>
<keyword evidence="1" id="KW-0812">Transmembrane</keyword>
<feature type="transmembrane region" description="Helical" evidence="1">
    <location>
        <begin position="37"/>
        <end position="57"/>
    </location>
</feature>
<feature type="transmembrane region" description="Helical" evidence="1">
    <location>
        <begin position="383"/>
        <end position="402"/>
    </location>
</feature>
<feature type="transmembrane region" description="Helical" evidence="1">
    <location>
        <begin position="63"/>
        <end position="81"/>
    </location>
</feature>
<feature type="transmembrane region" description="Helical" evidence="1">
    <location>
        <begin position="220"/>
        <end position="239"/>
    </location>
</feature>
<feature type="transmembrane region" description="Helical" evidence="1">
    <location>
        <begin position="408"/>
        <end position="425"/>
    </location>
</feature>
<keyword evidence="1" id="KW-0472">Membrane</keyword>
<sequence length="584" mass="67391">MFEKVLYILKLHLGIALISFILWKLRFWSECDKRICFWRHFYLFFTILLFASSVTIALKSFDIIFIIFLIFLFISFDFFVAKRGKKIEIFKITLNQKIYDLLDGNITLKVKLFKTKPNITNIIAIFIIYVLGLFMWVKPALENASFFNLHQYNLLVKTTSILTNSSNLTIANLGICSLSAFFASIFNVNQHQVIHLFGAFNFMLLFSGVSILTFRLTNDLKSVILSGSIIAFVFPHLNLVSNPVEGSSFLLGISWALFTLYFWKDENLNFTFKLAGILSVFLIDIFIGFILSILILTGETFETWKKEKSSRLIFTAPLIFLSLLVFEFYIFRHDPKLMTLAYALLYNQEISSVVSRDIGIFLILISLLGSVIGIFSGLMFYSVLTFTLVILISLCELSILSFIPYEQFYPLVFVLSTLWLSFLISKILNHRKFLRDVITLLTALLVTLNGLLAGSVKLDTPIEPDEFVVLVDKISKDNLPFSFAIVSHRGTKAMVENLSWFMDWEYFAKNYIFIDDVKKIYDVVYILVPEKEAIDKINKAFLPPIENLPEVLDSICVNYKYARAQVYFKGRYVKAYKLTKLRND</sequence>
<dbReference type="Proteomes" id="UP000320623">
    <property type="component" value="Unassembled WGS sequence"/>
</dbReference>